<dbReference type="EMBL" id="JH167641">
    <property type="protein sequence ID" value="EHB02463.1"/>
    <property type="molecule type" value="Genomic_DNA"/>
</dbReference>
<name>G5AZK2_HETGA</name>
<accession>G5AZK2</accession>
<proteinExistence type="predicted"/>
<gene>
    <name evidence="1" type="ORF">GW7_09509</name>
</gene>
<feature type="non-terminal residue" evidence="1">
    <location>
        <position position="1"/>
    </location>
</feature>
<organism evidence="1 2">
    <name type="scientific">Heterocephalus glaber</name>
    <name type="common">Naked mole rat</name>
    <dbReference type="NCBI Taxonomy" id="10181"/>
    <lineage>
        <taxon>Eukaryota</taxon>
        <taxon>Metazoa</taxon>
        <taxon>Chordata</taxon>
        <taxon>Craniata</taxon>
        <taxon>Vertebrata</taxon>
        <taxon>Euteleostomi</taxon>
        <taxon>Mammalia</taxon>
        <taxon>Eutheria</taxon>
        <taxon>Euarchontoglires</taxon>
        <taxon>Glires</taxon>
        <taxon>Rodentia</taxon>
        <taxon>Hystricomorpha</taxon>
        <taxon>Bathyergidae</taxon>
        <taxon>Heterocephalus</taxon>
    </lineage>
</organism>
<dbReference type="InParanoid" id="G5AZK2"/>
<protein>
    <submittedName>
        <fullName evidence="1">Uncharacterized protein</fullName>
    </submittedName>
</protein>
<evidence type="ECO:0000313" key="2">
    <source>
        <dbReference type="Proteomes" id="UP000006813"/>
    </source>
</evidence>
<reference evidence="1 2" key="1">
    <citation type="journal article" date="2011" name="Nature">
        <title>Genome sequencing reveals insights into physiology and longevity of the naked mole rat.</title>
        <authorList>
            <person name="Kim E.B."/>
            <person name="Fang X."/>
            <person name="Fushan A.A."/>
            <person name="Huang Z."/>
            <person name="Lobanov A.V."/>
            <person name="Han L."/>
            <person name="Marino S.M."/>
            <person name="Sun X."/>
            <person name="Turanov A.A."/>
            <person name="Yang P."/>
            <person name="Yim S.H."/>
            <person name="Zhao X."/>
            <person name="Kasaikina M.V."/>
            <person name="Stoletzki N."/>
            <person name="Peng C."/>
            <person name="Polak P."/>
            <person name="Xiong Z."/>
            <person name="Kiezun A."/>
            <person name="Zhu Y."/>
            <person name="Chen Y."/>
            <person name="Kryukov G.V."/>
            <person name="Zhang Q."/>
            <person name="Peshkin L."/>
            <person name="Yang L."/>
            <person name="Bronson R.T."/>
            <person name="Buffenstein R."/>
            <person name="Wang B."/>
            <person name="Han C."/>
            <person name="Li Q."/>
            <person name="Chen L."/>
            <person name="Zhao W."/>
            <person name="Sunyaev S.R."/>
            <person name="Park T.J."/>
            <person name="Zhang G."/>
            <person name="Wang J."/>
            <person name="Gladyshev V.N."/>
        </authorList>
    </citation>
    <scope>NUCLEOTIDE SEQUENCE [LARGE SCALE GENOMIC DNA]</scope>
</reference>
<dbReference type="Proteomes" id="UP000006813">
    <property type="component" value="Unassembled WGS sequence"/>
</dbReference>
<evidence type="ECO:0000313" key="1">
    <source>
        <dbReference type="EMBL" id="EHB02463.1"/>
    </source>
</evidence>
<dbReference type="AlphaFoldDB" id="G5AZK2"/>
<sequence>ESAAQMIPETLAQCSLCLLSAELMVTLKLCQDSAFTPLPPMLTALLHSQDRLASKLTALEIRLLCLSHKQVSPVSCKWRQNMVFKANS</sequence>